<feature type="non-terminal residue" evidence="5">
    <location>
        <position position="209"/>
    </location>
</feature>
<keyword evidence="2" id="KW-0032">Aminotransferase</keyword>
<comment type="similarity">
    <text evidence="1">Belongs to the GcvT family.</text>
</comment>
<dbReference type="FunFam" id="3.30.70.1400:FF:000001">
    <property type="entry name" value="Aminomethyltransferase"/>
    <property type="match status" value="1"/>
</dbReference>
<evidence type="ECO:0000256" key="1">
    <source>
        <dbReference type="ARBA" id="ARBA00008609"/>
    </source>
</evidence>
<dbReference type="SUPFAM" id="SSF103025">
    <property type="entry name" value="Folate-binding domain"/>
    <property type="match status" value="1"/>
</dbReference>
<dbReference type="GO" id="GO:0008483">
    <property type="term" value="F:transaminase activity"/>
    <property type="evidence" value="ECO:0007669"/>
    <property type="project" value="UniProtKB-KW"/>
</dbReference>
<evidence type="ECO:0000313" key="5">
    <source>
        <dbReference type="EMBL" id="GAI08194.1"/>
    </source>
</evidence>
<reference evidence="5" key="1">
    <citation type="journal article" date="2014" name="Front. Microbiol.">
        <title>High frequency of phylogenetically diverse reductive dehalogenase-homologous genes in deep subseafloor sedimentary metagenomes.</title>
        <authorList>
            <person name="Kawai M."/>
            <person name="Futagami T."/>
            <person name="Toyoda A."/>
            <person name="Takaki Y."/>
            <person name="Nishi S."/>
            <person name="Hori S."/>
            <person name="Arai W."/>
            <person name="Tsubouchi T."/>
            <person name="Morono Y."/>
            <person name="Uchiyama I."/>
            <person name="Ito T."/>
            <person name="Fujiyama A."/>
            <person name="Inagaki F."/>
            <person name="Takami H."/>
        </authorList>
    </citation>
    <scope>NUCLEOTIDE SEQUENCE</scope>
    <source>
        <strain evidence="5">Expedition CK06-06</strain>
    </source>
</reference>
<dbReference type="GO" id="GO:0005829">
    <property type="term" value="C:cytosol"/>
    <property type="evidence" value="ECO:0007669"/>
    <property type="project" value="TreeGrafter"/>
</dbReference>
<keyword evidence="3" id="KW-0808">Transferase</keyword>
<dbReference type="AlphaFoldDB" id="X1MP80"/>
<dbReference type="Gene3D" id="3.30.1360.120">
    <property type="entry name" value="Probable tRNA modification gtpase trme, domain 1"/>
    <property type="match status" value="1"/>
</dbReference>
<protein>
    <recommendedName>
        <fullName evidence="4">GCVT N-terminal domain-containing protein</fullName>
    </recommendedName>
</protein>
<gene>
    <name evidence="5" type="ORF">S06H3_19701</name>
</gene>
<dbReference type="PANTHER" id="PTHR43757:SF2">
    <property type="entry name" value="AMINOMETHYLTRANSFERASE, MITOCHONDRIAL"/>
    <property type="match status" value="1"/>
</dbReference>
<dbReference type="Pfam" id="PF01571">
    <property type="entry name" value="GCV_T"/>
    <property type="match status" value="1"/>
</dbReference>
<name>X1MP80_9ZZZZ</name>
<dbReference type="EMBL" id="BARV01010114">
    <property type="protein sequence ID" value="GAI08194.1"/>
    <property type="molecule type" value="Genomic_DNA"/>
</dbReference>
<dbReference type="InterPro" id="IPR028896">
    <property type="entry name" value="GcvT/YgfZ/DmdA"/>
</dbReference>
<dbReference type="InterPro" id="IPR027266">
    <property type="entry name" value="TrmE/GcvT-like"/>
</dbReference>
<evidence type="ECO:0000259" key="4">
    <source>
        <dbReference type="Pfam" id="PF01571"/>
    </source>
</evidence>
<dbReference type="PANTHER" id="PTHR43757">
    <property type="entry name" value="AMINOMETHYLTRANSFERASE"/>
    <property type="match status" value="1"/>
</dbReference>
<feature type="domain" description="GCVT N-terminal" evidence="4">
    <location>
        <begin position="2"/>
        <end position="209"/>
    </location>
</feature>
<evidence type="ECO:0000256" key="3">
    <source>
        <dbReference type="ARBA" id="ARBA00022679"/>
    </source>
</evidence>
<organism evidence="5">
    <name type="scientific">marine sediment metagenome</name>
    <dbReference type="NCBI Taxonomy" id="412755"/>
    <lineage>
        <taxon>unclassified sequences</taxon>
        <taxon>metagenomes</taxon>
        <taxon>ecological metagenomes</taxon>
    </lineage>
</organism>
<proteinExistence type="inferred from homology"/>
<dbReference type="InterPro" id="IPR006222">
    <property type="entry name" value="GCVT_N"/>
</dbReference>
<accession>X1MP80</accession>
<evidence type="ECO:0000256" key="2">
    <source>
        <dbReference type="ARBA" id="ARBA00022576"/>
    </source>
</evidence>
<comment type="caution">
    <text evidence="5">The sequence shown here is derived from an EMBL/GenBank/DDBJ whole genome shotgun (WGS) entry which is preliminary data.</text>
</comment>
<sequence length="209" mass="23737">MGLFDITHMGEFEVWGKDAENFIQKMTTNDVSKLATYQVQYSCMCYDHGGIVDDLLVYRLPDHFLLVVNGACLEKDFLWFSDHLSGEVELRNVSKQTALLALQGPRAEDVLKKLTDENLSDLRFYWATWGKVGGIEMLFSRTGYTGEDGFELYFSPAHAESMWNALMEAGEEFDIEPVGLGARDSLRLEMRYMLYGNDIDQTTNPLEAG</sequence>